<keyword evidence="2 4" id="KW-0863">Zinc-finger</keyword>
<evidence type="ECO:0000313" key="8">
    <source>
        <dbReference type="Proteomes" id="UP000316270"/>
    </source>
</evidence>
<dbReference type="SUPFAM" id="SSF144232">
    <property type="entry name" value="HIT/MYND zinc finger-like"/>
    <property type="match status" value="1"/>
</dbReference>
<dbReference type="Pfam" id="PF01753">
    <property type="entry name" value="zf-MYND"/>
    <property type="match status" value="1"/>
</dbReference>
<feature type="domain" description="SET" evidence="5">
    <location>
        <begin position="1"/>
        <end position="142"/>
    </location>
</feature>
<organism evidence="7 8">
    <name type="scientific">Venturia effusa</name>
    <dbReference type="NCBI Taxonomy" id="50376"/>
    <lineage>
        <taxon>Eukaryota</taxon>
        <taxon>Fungi</taxon>
        <taxon>Dikarya</taxon>
        <taxon>Ascomycota</taxon>
        <taxon>Pezizomycotina</taxon>
        <taxon>Dothideomycetes</taxon>
        <taxon>Pleosporomycetidae</taxon>
        <taxon>Venturiales</taxon>
        <taxon>Venturiaceae</taxon>
        <taxon>Venturia</taxon>
    </lineage>
</organism>
<proteinExistence type="predicted"/>
<dbReference type="CDD" id="cd20071">
    <property type="entry name" value="SET_SMYD"/>
    <property type="match status" value="1"/>
</dbReference>
<feature type="domain" description="MYND-type" evidence="6">
    <location>
        <begin position="454"/>
        <end position="494"/>
    </location>
</feature>
<dbReference type="STRING" id="50376.A0A517L8A9"/>
<evidence type="ECO:0000256" key="4">
    <source>
        <dbReference type="PROSITE-ProRule" id="PRU00134"/>
    </source>
</evidence>
<dbReference type="SUPFAM" id="SSF82199">
    <property type="entry name" value="SET domain"/>
    <property type="match status" value="1"/>
</dbReference>
<dbReference type="InterPro" id="IPR046341">
    <property type="entry name" value="SET_dom_sf"/>
</dbReference>
<dbReference type="GO" id="GO:0008270">
    <property type="term" value="F:zinc ion binding"/>
    <property type="evidence" value="ECO:0007669"/>
    <property type="project" value="UniProtKB-KW"/>
</dbReference>
<dbReference type="Gene3D" id="6.10.140.2220">
    <property type="match status" value="1"/>
</dbReference>
<evidence type="ECO:0000256" key="1">
    <source>
        <dbReference type="ARBA" id="ARBA00022723"/>
    </source>
</evidence>
<dbReference type="PANTHER" id="PTHR47332">
    <property type="entry name" value="SET DOMAIN-CONTAINING PROTEIN 5"/>
    <property type="match status" value="1"/>
</dbReference>
<protein>
    <submittedName>
        <fullName evidence="7">Uncharacterized protein</fullName>
    </submittedName>
</protein>
<dbReference type="InterPro" id="IPR001214">
    <property type="entry name" value="SET_dom"/>
</dbReference>
<dbReference type="Pfam" id="PF00856">
    <property type="entry name" value="SET"/>
    <property type="match status" value="1"/>
</dbReference>
<evidence type="ECO:0000259" key="5">
    <source>
        <dbReference type="PROSITE" id="PS50280"/>
    </source>
</evidence>
<evidence type="ECO:0000256" key="3">
    <source>
        <dbReference type="ARBA" id="ARBA00022833"/>
    </source>
</evidence>
<dbReference type="InterPro" id="IPR053185">
    <property type="entry name" value="SET_domain_protein"/>
</dbReference>
<dbReference type="PROSITE" id="PS01360">
    <property type="entry name" value="ZF_MYND_1"/>
    <property type="match status" value="1"/>
</dbReference>
<keyword evidence="8" id="KW-1185">Reference proteome</keyword>
<dbReference type="SMART" id="SM00317">
    <property type="entry name" value="SET"/>
    <property type="match status" value="1"/>
</dbReference>
<evidence type="ECO:0000313" key="7">
    <source>
        <dbReference type="EMBL" id="QDS71873.1"/>
    </source>
</evidence>
<dbReference type="OrthoDB" id="265717at2759"/>
<dbReference type="PROSITE" id="PS50280">
    <property type="entry name" value="SET"/>
    <property type="match status" value="1"/>
</dbReference>
<keyword evidence="3" id="KW-0862">Zinc</keyword>
<keyword evidence="1" id="KW-0479">Metal-binding</keyword>
<sequence>MYVIKDIDRKGKGLVATERIPQGTRILSEYPFITIPESSDHVPKSVIQHINSLNEAQRQDFLSMHNIHPYKNVDEKYRGLIQTNALPIEADGIAAGIFLEACRIDHACDNNAQKHWNTNIKRHTVHALRDIQEGEEITIYYLGTNNSRENRNKTLKDRFGFDCSCRLCSLPPEKSNESDKRLAEIARLDNMLNAGGLTEIMSSPMRCLRNVQKIIQLYKQQGEGDAGVPRAFFDAAQIMIAHGDLARGRIFAERAVSGWRTSGGDDCEQVIEYGHLAVAPSKLPLYGMSMMWKTATDDVPTRLDAAELEAWLWRREASNQMSRPKILLDREIFPGFADLPTNSERHYCFLGEITGSATLHHLELELKDIDDQKIPLHFYTEGLGSEWTPSQIREGYTVAVIDAKHHVFRFGSPGVRHEDTHMLRIFPLSLYRFLALYSQARNYSEEHEDGARTCHGCEKPGATLQKCGKCSSYWYCNRDCQTAGWKEKGHKDDCKLLKDEDLRKLLVHKWPKGRDEMKFPL</sequence>
<evidence type="ECO:0000256" key="2">
    <source>
        <dbReference type="ARBA" id="ARBA00022771"/>
    </source>
</evidence>
<dbReference type="EMBL" id="CP042190">
    <property type="protein sequence ID" value="QDS71873.1"/>
    <property type="molecule type" value="Genomic_DNA"/>
</dbReference>
<evidence type="ECO:0000259" key="6">
    <source>
        <dbReference type="PROSITE" id="PS50865"/>
    </source>
</evidence>
<accession>A0A517L8A9</accession>
<dbReference type="PANTHER" id="PTHR47332:SF2">
    <property type="entry name" value="SET-6"/>
    <property type="match status" value="1"/>
</dbReference>
<gene>
    <name evidence="7" type="ORF">FKW77_010103</name>
</gene>
<dbReference type="AlphaFoldDB" id="A0A517L8A9"/>
<dbReference type="InterPro" id="IPR002893">
    <property type="entry name" value="Znf_MYND"/>
</dbReference>
<dbReference type="Proteomes" id="UP000316270">
    <property type="component" value="Chromosome 6"/>
</dbReference>
<reference evidence="7 8" key="1">
    <citation type="submission" date="2019-07" db="EMBL/GenBank/DDBJ databases">
        <title>Finished genome of Venturia effusa.</title>
        <authorList>
            <person name="Young C.A."/>
            <person name="Cox M.P."/>
            <person name="Ganley A.R.D."/>
            <person name="David W.J."/>
        </authorList>
    </citation>
    <scope>NUCLEOTIDE SEQUENCE [LARGE SCALE GENOMIC DNA]</scope>
    <source>
        <strain evidence="8">albino</strain>
    </source>
</reference>
<dbReference type="PROSITE" id="PS50865">
    <property type="entry name" value="ZF_MYND_2"/>
    <property type="match status" value="1"/>
</dbReference>
<name>A0A517L8A9_9PEZI</name>
<dbReference type="Gene3D" id="2.170.270.10">
    <property type="entry name" value="SET domain"/>
    <property type="match status" value="1"/>
</dbReference>